<dbReference type="STRING" id="930117.SAMN05216225_101155"/>
<dbReference type="AlphaFoldDB" id="A0A1M5G4Q9"/>
<keyword evidence="3" id="KW-1185">Reference proteome</keyword>
<evidence type="ECO:0000256" key="1">
    <source>
        <dbReference type="SAM" id="MobiDB-lite"/>
    </source>
</evidence>
<dbReference type="Proteomes" id="UP000183988">
    <property type="component" value="Unassembled WGS sequence"/>
</dbReference>
<name>A0A1M5G4Q9_9BACI</name>
<accession>A0A1M5G4Q9</accession>
<gene>
    <name evidence="2" type="ORF">SAMN05216225_101155</name>
</gene>
<organism evidence="2 3">
    <name type="scientific">Ornithinibacillus halophilus</name>
    <dbReference type="NCBI Taxonomy" id="930117"/>
    <lineage>
        <taxon>Bacteria</taxon>
        <taxon>Bacillati</taxon>
        <taxon>Bacillota</taxon>
        <taxon>Bacilli</taxon>
        <taxon>Bacillales</taxon>
        <taxon>Bacillaceae</taxon>
        <taxon>Ornithinibacillus</taxon>
    </lineage>
</organism>
<protein>
    <submittedName>
        <fullName evidence="2">YusW-like protein</fullName>
    </submittedName>
</protein>
<dbReference type="Pfam" id="PF14039">
    <property type="entry name" value="YusW"/>
    <property type="match status" value="1"/>
</dbReference>
<feature type="compositionally biased region" description="Low complexity" evidence="1">
    <location>
        <begin position="20"/>
        <end position="51"/>
    </location>
</feature>
<evidence type="ECO:0000313" key="3">
    <source>
        <dbReference type="Proteomes" id="UP000183988"/>
    </source>
</evidence>
<reference evidence="2 3" key="1">
    <citation type="submission" date="2016-11" db="EMBL/GenBank/DDBJ databases">
        <authorList>
            <person name="Jaros S."/>
            <person name="Januszkiewicz K."/>
            <person name="Wedrychowicz H."/>
        </authorList>
    </citation>
    <scope>NUCLEOTIDE SEQUENCE [LARGE SCALE GENOMIC DNA]</scope>
    <source>
        <strain evidence="2 3">IBRC-M 10683</strain>
    </source>
</reference>
<evidence type="ECO:0000313" key="2">
    <source>
        <dbReference type="EMBL" id="SHF98422.1"/>
    </source>
</evidence>
<proteinExistence type="predicted"/>
<dbReference type="InterPro" id="IPR025623">
    <property type="entry name" value="YusW"/>
</dbReference>
<feature type="region of interest" description="Disordered" evidence="1">
    <location>
        <begin position="9"/>
        <end position="67"/>
    </location>
</feature>
<sequence>MLSLFLVACGDSDEVENPPENATNEGQQETENNTNSTGDTEGNDGNTNNTEITEDSTTNSGYGFTNFELDADYDSIDDALDVDYENEKNDELEASYQDKAQDIDLKGDAAMEELDRIFSTFTFDENTSDDEVLNTVIEAFNLPVDAQEIELEIQFNSGTEKEYRR</sequence>
<dbReference type="EMBL" id="FQVW01000011">
    <property type="protein sequence ID" value="SHF98422.1"/>
    <property type="molecule type" value="Genomic_DNA"/>
</dbReference>